<feature type="compositionally biased region" description="Basic and acidic residues" evidence="1">
    <location>
        <begin position="174"/>
        <end position="194"/>
    </location>
</feature>
<protein>
    <recommendedName>
        <fullName evidence="3">Thioredoxin domain-containing protein</fullName>
    </recommendedName>
</protein>
<evidence type="ECO:0000256" key="1">
    <source>
        <dbReference type="SAM" id="MobiDB-lite"/>
    </source>
</evidence>
<name>A0A6C0BBE5_9ZZZZ</name>
<proteinExistence type="predicted"/>
<evidence type="ECO:0008006" key="3">
    <source>
        <dbReference type="Google" id="ProtNLM"/>
    </source>
</evidence>
<reference evidence="2" key="1">
    <citation type="journal article" date="2020" name="Nature">
        <title>Giant virus diversity and host interactions through global metagenomics.</title>
        <authorList>
            <person name="Schulz F."/>
            <person name="Roux S."/>
            <person name="Paez-Espino D."/>
            <person name="Jungbluth S."/>
            <person name="Walsh D.A."/>
            <person name="Denef V.J."/>
            <person name="McMahon K.D."/>
            <person name="Konstantinidis K.T."/>
            <person name="Eloe-Fadrosh E.A."/>
            <person name="Kyrpides N.C."/>
            <person name="Woyke T."/>
        </authorList>
    </citation>
    <scope>NUCLEOTIDE SEQUENCE</scope>
    <source>
        <strain evidence="2">GVMAG-M-3300010158-60</strain>
    </source>
</reference>
<dbReference type="AlphaFoldDB" id="A0A6C0BBE5"/>
<feature type="compositionally biased region" description="Polar residues" evidence="1">
    <location>
        <begin position="152"/>
        <end position="170"/>
    </location>
</feature>
<evidence type="ECO:0000313" key="2">
    <source>
        <dbReference type="EMBL" id="QHS89312.1"/>
    </source>
</evidence>
<accession>A0A6C0BBE5</accession>
<organism evidence="2">
    <name type="scientific">viral metagenome</name>
    <dbReference type="NCBI Taxonomy" id="1070528"/>
    <lineage>
        <taxon>unclassified sequences</taxon>
        <taxon>metagenomes</taxon>
        <taxon>organismal metagenomes</taxon>
    </lineage>
</organism>
<dbReference type="EMBL" id="MN739108">
    <property type="protein sequence ID" value="QHS89312.1"/>
    <property type="molecule type" value="Genomic_DNA"/>
</dbReference>
<sequence>MSQRQPIHICFYSNRCKWSKAFLQELAQTPWKGDFRFVCADPSPTRPKLPDWLKTVPTIVISGEPEPRAGADVMNWLYEKKMKEAVNTTEKKSSPGPGAGGDPAAWSMFENTSFNKSFGYSFNDSDTSTAGDGGLLITGAFSLLNGAASVGDRSSQEFPGATVQASQTGRSRSKKEELFDKQMEAYQRSRDDGVPKTAARQ</sequence>
<feature type="region of interest" description="Disordered" evidence="1">
    <location>
        <begin position="150"/>
        <end position="201"/>
    </location>
</feature>